<evidence type="ECO:0000313" key="3">
    <source>
        <dbReference type="Proteomes" id="UP000564629"/>
    </source>
</evidence>
<comment type="caution">
    <text evidence="2">The sequence shown here is derived from an EMBL/GenBank/DDBJ whole genome shotgun (WGS) entry which is preliminary data.</text>
</comment>
<gene>
    <name evidence="2" type="ORF">HNR08_002026</name>
</gene>
<evidence type="ECO:0000313" key="2">
    <source>
        <dbReference type="EMBL" id="MBB5473290.1"/>
    </source>
</evidence>
<protein>
    <submittedName>
        <fullName evidence="2">MYXO-CTERM domain-containing protein</fullName>
    </submittedName>
</protein>
<accession>A0A7W8SDY2</accession>
<dbReference type="RefSeq" id="WP_183834990.1">
    <property type="nucleotide sequence ID" value="NZ_JACHDN010000001.1"/>
</dbReference>
<feature type="region of interest" description="Disordered" evidence="1">
    <location>
        <begin position="1"/>
        <end position="22"/>
    </location>
</feature>
<reference evidence="2 3" key="1">
    <citation type="submission" date="2020-08" db="EMBL/GenBank/DDBJ databases">
        <title>Sequencing the genomes of 1000 actinobacteria strains.</title>
        <authorList>
            <person name="Klenk H.-P."/>
        </authorList>
    </citation>
    <scope>NUCLEOTIDE SEQUENCE [LARGE SCALE GENOMIC DNA]</scope>
    <source>
        <strain evidence="2 3">DSM 9581</strain>
    </source>
</reference>
<proteinExistence type="predicted"/>
<dbReference type="EMBL" id="JACHDN010000001">
    <property type="protein sequence ID" value="MBB5473290.1"/>
    <property type="molecule type" value="Genomic_DNA"/>
</dbReference>
<name>A0A7W8SDY2_9CELL</name>
<evidence type="ECO:0000256" key="1">
    <source>
        <dbReference type="SAM" id="MobiDB-lite"/>
    </source>
</evidence>
<sequence>MSGEAGQAPKRRYRARKAASSTDAPHAAAATLAALALAAAHQQRAAAAVQIEREMSAAVDTAVSLRARVVTIEAELSATRADARALALIVRRVFQMRDWRGYERSLQVIVDRQLIDRAPLTDRGE</sequence>
<dbReference type="AlphaFoldDB" id="A0A7W8SDY2"/>
<organism evidence="2 3">
    <name type="scientific">Cellulomonas hominis</name>
    <dbReference type="NCBI Taxonomy" id="156981"/>
    <lineage>
        <taxon>Bacteria</taxon>
        <taxon>Bacillati</taxon>
        <taxon>Actinomycetota</taxon>
        <taxon>Actinomycetes</taxon>
        <taxon>Micrococcales</taxon>
        <taxon>Cellulomonadaceae</taxon>
        <taxon>Cellulomonas</taxon>
    </lineage>
</organism>
<dbReference type="Proteomes" id="UP000564629">
    <property type="component" value="Unassembled WGS sequence"/>
</dbReference>